<sequence length="507" mass="58150">MAANTYFETSLRDHILYPTNLVFRGSHRKVLEAYKNRLDSASPNLFKKEATTDQLDVRFRDYNPSSKVFDETPENSLDTLTKLRIYLGYISVSNTSRLIHSNKNRLALKISRSMANLLLTFHQVMPSYLDFISAFGLQLDQREVRYSGFHEQTTLAVPLAKRPAVPQLNRSGYGYQLCYNLKAVVDKKKTGMDDDRWSVRQAAIHHQFDVEQGTALWICTEGRKVGGLFDRIRDLTSDVTKKEDWSYGTKEESFRSSLATHLTCCHWSIEEWRVYMGWLEETVDKVTRAAVSGDRKHVQGVIRKDFEPKDLQDVQRLEDKINELTVILEANHDIMQSLSGFYVNLMKNDDMDVNVKTQCADDVREFAAQIADMMYDVNMQIRRANLLVKITADRKALILQHLQSQATEATLELTKLSYREATIMRIITIVTLIFLPATFASTLFSTDIVKYQGQDANGTFSKEAMFRWLQVTLPLSALTLGIGYAWYRHQTKKADEKGVLPSFNRGA</sequence>
<comment type="caution">
    <text evidence="3">The sequence shown here is derived from an EMBL/GenBank/DDBJ whole genome shotgun (WGS) entry which is preliminary data.</text>
</comment>
<keyword evidence="1" id="KW-0472">Membrane</keyword>
<accession>A0ABR3RX27</accession>
<reference evidence="3 4" key="1">
    <citation type="submission" date="2024-02" db="EMBL/GenBank/DDBJ databases">
        <title>De novo assembly and annotation of 12 fungi associated with fruit tree decline syndrome in Ontario, Canada.</title>
        <authorList>
            <person name="Sulman M."/>
            <person name="Ellouze W."/>
            <person name="Ilyukhin E."/>
        </authorList>
    </citation>
    <scope>NUCLEOTIDE SEQUENCE [LARGE SCALE GENOMIC DNA]</scope>
    <source>
        <strain evidence="3 4">M97-236</strain>
    </source>
</reference>
<feature type="transmembrane region" description="Helical" evidence="1">
    <location>
        <begin position="465"/>
        <end position="487"/>
    </location>
</feature>
<name>A0ABR3RX27_9PLEO</name>
<dbReference type="Proteomes" id="UP001521222">
    <property type="component" value="Unassembled WGS sequence"/>
</dbReference>
<dbReference type="EMBL" id="JAKIXB020000005">
    <property type="protein sequence ID" value="KAL1608838.1"/>
    <property type="molecule type" value="Genomic_DNA"/>
</dbReference>
<organism evidence="3 4">
    <name type="scientific">Nothophoma quercina</name>
    <dbReference type="NCBI Taxonomy" id="749835"/>
    <lineage>
        <taxon>Eukaryota</taxon>
        <taxon>Fungi</taxon>
        <taxon>Dikarya</taxon>
        <taxon>Ascomycota</taxon>
        <taxon>Pezizomycotina</taxon>
        <taxon>Dothideomycetes</taxon>
        <taxon>Pleosporomycetidae</taxon>
        <taxon>Pleosporales</taxon>
        <taxon>Pleosporineae</taxon>
        <taxon>Didymellaceae</taxon>
        <taxon>Nothophoma</taxon>
    </lineage>
</organism>
<keyword evidence="1" id="KW-0812">Transmembrane</keyword>
<dbReference type="InterPro" id="IPR058257">
    <property type="entry name" value="CorA-like_dom"/>
</dbReference>
<feature type="transmembrane region" description="Helical" evidence="1">
    <location>
        <begin position="423"/>
        <end position="445"/>
    </location>
</feature>
<dbReference type="Gene3D" id="1.20.58.340">
    <property type="entry name" value="Magnesium transport protein CorA, transmembrane region"/>
    <property type="match status" value="1"/>
</dbReference>
<protein>
    <recommendedName>
        <fullName evidence="2">CorA-like transporter domain-containing protein</fullName>
    </recommendedName>
</protein>
<feature type="domain" description="CorA-like transporter" evidence="2">
    <location>
        <begin position="10"/>
        <end position="290"/>
    </location>
</feature>
<evidence type="ECO:0000313" key="3">
    <source>
        <dbReference type="EMBL" id="KAL1608838.1"/>
    </source>
</evidence>
<keyword evidence="1" id="KW-1133">Transmembrane helix</keyword>
<dbReference type="Pfam" id="PF26616">
    <property type="entry name" value="CorA-like"/>
    <property type="match status" value="1"/>
</dbReference>
<evidence type="ECO:0000256" key="1">
    <source>
        <dbReference type="SAM" id="Phobius"/>
    </source>
</evidence>
<evidence type="ECO:0000259" key="2">
    <source>
        <dbReference type="Pfam" id="PF26616"/>
    </source>
</evidence>
<gene>
    <name evidence="3" type="ORF">SLS59_002029</name>
</gene>
<keyword evidence="4" id="KW-1185">Reference proteome</keyword>
<evidence type="ECO:0000313" key="4">
    <source>
        <dbReference type="Proteomes" id="UP001521222"/>
    </source>
</evidence>
<proteinExistence type="predicted"/>